<evidence type="ECO:0000259" key="1">
    <source>
        <dbReference type="PROSITE" id="PS50994"/>
    </source>
</evidence>
<protein>
    <recommendedName>
        <fullName evidence="1">Integrase catalytic domain-containing protein</fullName>
    </recommendedName>
</protein>
<comment type="caution">
    <text evidence="2">The sequence shown here is derived from an EMBL/GenBank/DDBJ whole genome shotgun (WGS) entry which is preliminary data.</text>
</comment>
<dbReference type="Gene3D" id="3.30.420.10">
    <property type="entry name" value="Ribonuclease H-like superfamily/Ribonuclease H"/>
    <property type="match status" value="1"/>
</dbReference>
<sequence>RPYRPQTNGMAERFNRRLAEALRGHPASGKNAGRNRFADHAQRDAFLFNFVELYNQTRLLCLDHKAPAELLAKLSGHNTKAGIQAAFQDEARPWTTRRLCLGPRLRGEARVLRRLSGELGRRRDGRSAS</sequence>
<dbReference type="EMBL" id="PJRS01000049">
    <property type="protein sequence ID" value="PLR18594.1"/>
    <property type="molecule type" value="Genomic_DNA"/>
</dbReference>
<dbReference type="AlphaFoldDB" id="A0A2N5CXR2"/>
<dbReference type="Proteomes" id="UP000234479">
    <property type="component" value="Unassembled WGS sequence"/>
</dbReference>
<gene>
    <name evidence="2" type="ORF">SGCZBJ_23340</name>
</gene>
<feature type="domain" description="Integrase catalytic" evidence="1">
    <location>
        <begin position="1"/>
        <end position="75"/>
    </location>
</feature>
<keyword evidence="3" id="KW-1185">Reference proteome</keyword>
<dbReference type="GO" id="GO:0003676">
    <property type="term" value="F:nucleic acid binding"/>
    <property type="evidence" value="ECO:0007669"/>
    <property type="project" value="InterPro"/>
</dbReference>
<organism evidence="2 3">
    <name type="scientific">Caulobacter zeae</name>
    <dbReference type="NCBI Taxonomy" id="2055137"/>
    <lineage>
        <taxon>Bacteria</taxon>
        <taxon>Pseudomonadati</taxon>
        <taxon>Pseudomonadota</taxon>
        <taxon>Alphaproteobacteria</taxon>
        <taxon>Caulobacterales</taxon>
        <taxon>Caulobacteraceae</taxon>
        <taxon>Caulobacter</taxon>
    </lineage>
</organism>
<evidence type="ECO:0000313" key="3">
    <source>
        <dbReference type="Proteomes" id="UP000234479"/>
    </source>
</evidence>
<proteinExistence type="predicted"/>
<dbReference type="PROSITE" id="PS50994">
    <property type="entry name" value="INTEGRASE"/>
    <property type="match status" value="1"/>
</dbReference>
<dbReference type="GO" id="GO:0015074">
    <property type="term" value="P:DNA integration"/>
    <property type="evidence" value="ECO:0007669"/>
    <property type="project" value="InterPro"/>
</dbReference>
<reference evidence="2 3" key="1">
    <citation type="submission" date="2017-12" db="EMBL/GenBank/DDBJ databases">
        <title>The genome sequence of Caulobacter sp. 410.</title>
        <authorList>
            <person name="Gao J."/>
            <person name="Mao X."/>
            <person name="Sun J."/>
        </authorList>
    </citation>
    <scope>NUCLEOTIDE SEQUENCE [LARGE SCALE GENOMIC DNA]</scope>
    <source>
        <strain evidence="2 3">410</strain>
    </source>
</reference>
<evidence type="ECO:0000313" key="2">
    <source>
        <dbReference type="EMBL" id="PLR18594.1"/>
    </source>
</evidence>
<dbReference type="RefSeq" id="WP_205685469.1">
    <property type="nucleotide sequence ID" value="NZ_PJRS01000049.1"/>
</dbReference>
<dbReference type="Pfam" id="PF13683">
    <property type="entry name" value="rve_3"/>
    <property type="match status" value="1"/>
</dbReference>
<dbReference type="InterPro" id="IPR036397">
    <property type="entry name" value="RNaseH_sf"/>
</dbReference>
<name>A0A2N5CXR2_9CAUL</name>
<feature type="non-terminal residue" evidence="2">
    <location>
        <position position="1"/>
    </location>
</feature>
<dbReference type="InterPro" id="IPR001584">
    <property type="entry name" value="Integrase_cat-core"/>
</dbReference>
<dbReference type="InterPro" id="IPR012337">
    <property type="entry name" value="RNaseH-like_sf"/>
</dbReference>
<dbReference type="SUPFAM" id="SSF53098">
    <property type="entry name" value="Ribonuclease H-like"/>
    <property type="match status" value="1"/>
</dbReference>
<accession>A0A2N5CXR2</accession>